<comment type="similarity">
    <text evidence="2 9">Belongs to the gluconokinase GntK/GntV family.</text>
</comment>
<evidence type="ECO:0000256" key="3">
    <source>
        <dbReference type="ARBA" id="ARBA00012054"/>
    </source>
</evidence>
<name>A0ABN4X4K2_9RHOB</name>
<protein>
    <recommendedName>
        <fullName evidence="3 9">Gluconokinase</fullName>
        <ecNumber evidence="3 9">2.7.1.12</ecNumber>
    </recommendedName>
</protein>
<dbReference type="EC" id="2.7.1.12" evidence="3 9"/>
<dbReference type="RefSeq" id="WP_075776315.1">
    <property type="nucleotide sequence ID" value="NZ_CP019437.1"/>
</dbReference>
<dbReference type="PANTHER" id="PTHR43442:SF3">
    <property type="entry name" value="GLUCONOKINASE-RELATED"/>
    <property type="match status" value="1"/>
</dbReference>
<keyword evidence="11" id="KW-1185">Reference proteome</keyword>
<evidence type="ECO:0000256" key="1">
    <source>
        <dbReference type="ARBA" id="ARBA00004761"/>
    </source>
</evidence>
<comment type="catalytic activity">
    <reaction evidence="8 9">
        <text>D-gluconate + ATP = 6-phospho-D-gluconate + ADP + H(+)</text>
        <dbReference type="Rhea" id="RHEA:19433"/>
        <dbReference type="ChEBI" id="CHEBI:15378"/>
        <dbReference type="ChEBI" id="CHEBI:18391"/>
        <dbReference type="ChEBI" id="CHEBI:30616"/>
        <dbReference type="ChEBI" id="CHEBI:58759"/>
        <dbReference type="ChEBI" id="CHEBI:456216"/>
        <dbReference type="EC" id="2.7.1.12"/>
    </reaction>
</comment>
<dbReference type="SUPFAM" id="SSF52540">
    <property type="entry name" value="P-loop containing nucleoside triphosphate hydrolases"/>
    <property type="match status" value="1"/>
</dbReference>
<keyword evidence="7 9" id="KW-0067">ATP-binding</keyword>
<evidence type="ECO:0000256" key="4">
    <source>
        <dbReference type="ARBA" id="ARBA00022679"/>
    </source>
</evidence>
<evidence type="ECO:0000313" key="10">
    <source>
        <dbReference type="EMBL" id="AQS47410.1"/>
    </source>
</evidence>
<sequence>MANSSSANATPVLVMGVCGTGKTTVARLVAQAVGGVFLDADDFHPPENVAHMAAGLPLNDEMRWDWLDLVAKGVIEAGRDGKTVAFACSALKRSYRDRLRQSLGVIHLAHLTGPHDLIAARMAARENHYMPIALLDSQLADLELPGPDEAPQTCDIREAPEALCSQILNAWGLTASQV</sequence>
<reference evidence="10 11" key="1">
    <citation type="submission" date="2017-01" db="EMBL/GenBank/DDBJ databases">
        <title>The complete genome sequence of a sulfur-oxidizing marine bacterium Thioclava sp. 25B10_4T.</title>
        <authorList>
            <person name="Liu Y."/>
            <person name="Lai Q."/>
            <person name="Shao Z."/>
        </authorList>
    </citation>
    <scope>NUCLEOTIDE SEQUENCE [LARGE SCALE GENOMIC DNA]</scope>
    <source>
        <strain evidence="10 11">25B10_4</strain>
    </source>
</reference>
<comment type="pathway">
    <text evidence="1">Carbohydrate acid metabolism.</text>
</comment>
<evidence type="ECO:0000256" key="5">
    <source>
        <dbReference type="ARBA" id="ARBA00022741"/>
    </source>
</evidence>
<keyword evidence="6 9" id="KW-0418">Kinase</keyword>
<dbReference type="PANTHER" id="PTHR43442">
    <property type="entry name" value="GLUCONOKINASE-RELATED"/>
    <property type="match status" value="1"/>
</dbReference>
<evidence type="ECO:0000313" key="11">
    <source>
        <dbReference type="Proteomes" id="UP000185622"/>
    </source>
</evidence>
<dbReference type="EMBL" id="CP019437">
    <property type="protein sequence ID" value="AQS47410.1"/>
    <property type="molecule type" value="Genomic_DNA"/>
</dbReference>
<evidence type="ECO:0000256" key="2">
    <source>
        <dbReference type="ARBA" id="ARBA00008420"/>
    </source>
</evidence>
<organism evidence="10 11">
    <name type="scientific">Thioclava nitratireducens</name>
    <dbReference type="NCBI Taxonomy" id="1915078"/>
    <lineage>
        <taxon>Bacteria</taxon>
        <taxon>Pseudomonadati</taxon>
        <taxon>Pseudomonadota</taxon>
        <taxon>Alphaproteobacteria</taxon>
        <taxon>Rhodobacterales</taxon>
        <taxon>Paracoccaceae</taxon>
        <taxon>Thioclava</taxon>
    </lineage>
</organism>
<dbReference type="NCBIfam" id="TIGR01313">
    <property type="entry name" value="therm_gnt_kin"/>
    <property type="match status" value="1"/>
</dbReference>
<keyword evidence="5 9" id="KW-0547">Nucleotide-binding</keyword>
<evidence type="ECO:0000256" key="8">
    <source>
        <dbReference type="ARBA" id="ARBA00048090"/>
    </source>
</evidence>
<gene>
    <name evidence="10" type="ORF">BMG03_06050</name>
</gene>
<accession>A0ABN4X4K2</accession>
<dbReference type="Pfam" id="PF13671">
    <property type="entry name" value="AAA_33"/>
    <property type="match status" value="1"/>
</dbReference>
<dbReference type="InterPro" id="IPR027417">
    <property type="entry name" value="P-loop_NTPase"/>
</dbReference>
<dbReference type="Gene3D" id="3.40.50.300">
    <property type="entry name" value="P-loop containing nucleotide triphosphate hydrolases"/>
    <property type="match status" value="1"/>
</dbReference>
<evidence type="ECO:0000256" key="9">
    <source>
        <dbReference type="RuleBase" id="RU363066"/>
    </source>
</evidence>
<evidence type="ECO:0000256" key="6">
    <source>
        <dbReference type="ARBA" id="ARBA00022777"/>
    </source>
</evidence>
<dbReference type="InterPro" id="IPR006001">
    <property type="entry name" value="Therm_gnt_kin"/>
</dbReference>
<dbReference type="Proteomes" id="UP000185622">
    <property type="component" value="Chromosome"/>
</dbReference>
<dbReference type="CDD" id="cd02021">
    <property type="entry name" value="GntK"/>
    <property type="match status" value="1"/>
</dbReference>
<keyword evidence="4 9" id="KW-0808">Transferase</keyword>
<evidence type="ECO:0000256" key="7">
    <source>
        <dbReference type="ARBA" id="ARBA00022840"/>
    </source>
</evidence>
<proteinExistence type="inferred from homology"/>